<dbReference type="InterPro" id="IPR018422">
    <property type="entry name" value="Cation/H_exchanger_CPA1"/>
</dbReference>
<feature type="transmembrane region" description="Helical" evidence="5">
    <location>
        <begin position="328"/>
        <end position="349"/>
    </location>
</feature>
<keyword evidence="4" id="KW-0406">Ion transport</keyword>
<evidence type="ECO:0000256" key="4">
    <source>
        <dbReference type="ARBA" id="ARBA00023065"/>
    </source>
</evidence>
<dbReference type="PANTHER" id="PTHR10110:SF86">
    <property type="entry name" value="SODIUM_HYDROGEN EXCHANGER 7"/>
    <property type="match status" value="1"/>
</dbReference>
<keyword evidence="5" id="KW-1133">Transmembrane helix</keyword>
<keyword evidence="3" id="KW-1003">Cell membrane</keyword>
<dbReference type="PANTHER" id="PTHR10110">
    <property type="entry name" value="SODIUM/HYDROGEN EXCHANGER"/>
    <property type="match status" value="1"/>
</dbReference>
<evidence type="ECO:0008006" key="8">
    <source>
        <dbReference type="Google" id="ProtNLM"/>
    </source>
</evidence>
<dbReference type="OrthoDB" id="28397at2759"/>
<dbReference type="Proteomes" id="UP000007800">
    <property type="component" value="Unassembled WGS sequence"/>
</dbReference>
<dbReference type="GO" id="GO:0098719">
    <property type="term" value="P:sodium ion import across plasma membrane"/>
    <property type="evidence" value="ECO:0007669"/>
    <property type="project" value="TreeGrafter"/>
</dbReference>
<evidence type="ECO:0000256" key="2">
    <source>
        <dbReference type="ARBA" id="ARBA00022448"/>
    </source>
</evidence>
<evidence type="ECO:0000256" key="3">
    <source>
        <dbReference type="ARBA" id="ARBA00022475"/>
    </source>
</evidence>
<dbReference type="GeneID" id="9039425"/>
<dbReference type="GO" id="GO:0051453">
    <property type="term" value="P:regulation of intracellular pH"/>
    <property type="evidence" value="ECO:0007669"/>
    <property type="project" value="TreeGrafter"/>
</dbReference>
<dbReference type="InParanoid" id="C5K8H9"/>
<evidence type="ECO:0000313" key="7">
    <source>
        <dbReference type="Proteomes" id="UP000007800"/>
    </source>
</evidence>
<sequence>MVCWSIRAEDPIDAVVDIEEALPDKLCLQAATGGNLYETEQGEWVVVGEALYKDLVMRARSSAEAQHDRVVQQLHAELTGHGKNDNEVGGAKQRVGGSHGKQVGVAAQSGGQHYPILFIIVAVGMGIFLCWVCANFVKVLPPTVAVFKLGMLLAVLLHNVPLYEWGILGDSIQTWLLVDPQLLCFVFIPMLMFGDVLALDANLVRGSLLHLPVLSPDTVKALVPVVSRWAVQQVPTIDSRLACGSECLLWSGGVGDGADGCDLDIESVGVYAAIENVDGNGEFVGRWNAHRPLFRGEDRAGRPDFALWSAYVEWVLIAHALFGQYDLTLQTCISLVTAYASFFIAEVYFGMSGVITTFTAGMMLSWRLFILYLATSASRAIMVFTLSPLINSVGEEYSWKELTLTAWSGGLRGGVSMALAVSLSRSSFLDDAQATQVFFYYGVIKMEAVRAQLRKAINRHGSTGPTFRRSLAALDGDDIPGSTETPSSELLSIQRETYLNVLASFYTRALKVEIVPGQPEIAGLLLRTVEDAKMKVLMGLGDWKIVQSLLRDHGDDKQSCMRNAMILHLFVEGSRKTIEAVTELLFPDPTEGYDEQGEEDNKKGGQLDKVFNNLKPVWYNVRSEVDVHLREAEALLDRMPARIVHLSQRYQKVGTVVQQLQAELSDVIESGLLEHTEAQSVLEHIDADVHRLHNSQELLLRKEDIIIAGEE</sequence>
<organism evidence="7">
    <name type="scientific">Perkinsus marinus (strain ATCC 50983 / TXsc)</name>
    <dbReference type="NCBI Taxonomy" id="423536"/>
    <lineage>
        <taxon>Eukaryota</taxon>
        <taxon>Sar</taxon>
        <taxon>Alveolata</taxon>
        <taxon>Perkinsozoa</taxon>
        <taxon>Perkinsea</taxon>
        <taxon>Perkinsida</taxon>
        <taxon>Perkinsidae</taxon>
        <taxon>Perkinsus</taxon>
    </lineage>
</organism>
<gene>
    <name evidence="6" type="ORF">Pmar_PMAR028651</name>
</gene>
<feature type="transmembrane region" description="Helical" evidence="5">
    <location>
        <begin position="305"/>
        <end position="322"/>
    </location>
</feature>
<evidence type="ECO:0000256" key="5">
    <source>
        <dbReference type="SAM" id="Phobius"/>
    </source>
</evidence>
<feature type="transmembrane region" description="Helical" evidence="5">
    <location>
        <begin position="116"/>
        <end position="137"/>
    </location>
</feature>
<reference evidence="6 7" key="1">
    <citation type="submission" date="2008-07" db="EMBL/GenBank/DDBJ databases">
        <authorList>
            <person name="El-Sayed N."/>
            <person name="Caler E."/>
            <person name="Inman J."/>
            <person name="Amedeo P."/>
            <person name="Hass B."/>
            <person name="Wortman J."/>
        </authorList>
    </citation>
    <scope>NUCLEOTIDE SEQUENCE [LARGE SCALE GENOMIC DNA]</scope>
    <source>
        <strain evidence="7">ATCC 50983 / TXsc</strain>
    </source>
</reference>
<keyword evidence="5" id="KW-0472">Membrane</keyword>
<proteinExistence type="predicted"/>
<dbReference type="GO" id="GO:0015385">
    <property type="term" value="F:sodium:proton antiporter activity"/>
    <property type="evidence" value="ECO:0007669"/>
    <property type="project" value="InterPro"/>
</dbReference>
<feature type="transmembrane region" description="Helical" evidence="5">
    <location>
        <begin position="180"/>
        <end position="199"/>
    </location>
</feature>
<dbReference type="RefSeq" id="XP_002787390.1">
    <property type="nucleotide sequence ID" value="XM_002787344.1"/>
</dbReference>
<protein>
    <recommendedName>
        <fullName evidence="8">Cation/H+ exchanger domain-containing protein</fullName>
    </recommendedName>
</protein>
<dbReference type="GO" id="GO:0005886">
    <property type="term" value="C:plasma membrane"/>
    <property type="evidence" value="ECO:0007669"/>
    <property type="project" value="UniProtKB-SubCell"/>
</dbReference>
<evidence type="ECO:0000313" key="6">
    <source>
        <dbReference type="EMBL" id="EER19186.1"/>
    </source>
</evidence>
<keyword evidence="7" id="KW-1185">Reference proteome</keyword>
<keyword evidence="2" id="KW-0813">Transport</keyword>
<accession>C5K8H9</accession>
<feature type="transmembrane region" description="Helical" evidence="5">
    <location>
        <begin position="149"/>
        <end position="168"/>
    </location>
</feature>
<dbReference type="GO" id="GO:0015386">
    <property type="term" value="F:potassium:proton antiporter activity"/>
    <property type="evidence" value="ECO:0007669"/>
    <property type="project" value="TreeGrafter"/>
</dbReference>
<dbReference type="EMBL" id="GG671131">
    <property type="protein sequence ID" value="EER19186.1"/>
    <property type="molecule type" value="Genomic_DNA"/>
</dbReference>
<keyword evidence="5" id="KW-0812">Transmembrane</keyword>
<dbReference type="AlphaFoldDB" id="C5K8H9"/>
<name>C5K8H9_PERM5</name>
<comment type="subcellular location">
    <subcellularLocation>
        <location evidence="1">Cell membrane</location>
        <topology evidence="1">Multi-pass membrane protein</topology>
    </subcellularLocation>
</comment>
<feature type="transmembrane region" description="Helical" evidence="5">
    <location>
        <begin position="369"/>
        <end position="390"/>
    </location>
</feature>
<evidence type="ECO:0000256" key="1">
    <source>
        <dbReference type="ARBA" id="ARBA00004651"/>
    </source>
</evidence>
<dbReference type="OMA" id="IESPANY"/>